<reference evidence="2" key="1">
    <citation type="journal article" date="2012" name="Nat. Biotechnol.">
        <title>Draft genome sequence of pigeonpea (Cajanus cajan), an orphan legume crop of resource-poor farmers.</title>
        <authorList>
            <person name="Varshney R.K."/>
            <person name="Chen W."/>
            <person name="Li Y."/>
            <person name="Bharti A.K."/>
            <person name="Saxena R.K."/>
            <person name="Schlueter J.A."/>
            <person name="Donoghue M.T."/>
            <person name="Azam S."/>
            <person name="Fan G."/>
            <person name="Whaley A.M."/>
            <person name="Farmer A.D."/>
            <person name="Sheridan J."/>
            <person name="Iwata A."/>
            <person name="Tuteja R."/>
            <person name="Penmetsa R.V."/>
            <person name="Wu W."/>
            <person name="Upadhyaya H.D."/>
            <person name="Yang S.P."/>
            <person name="Shah T."/>
            <person name="Saxena K.B."/>
            <person name="Michael T."/>
            <person name="McCombie W.R."/>
            <person name="Yang B."/>
            <person name="Zhang G."/>
            <person name="Yang H."/>
            <person name="Wang J."/>
            <person name="Spillane C."/>
            <person name="Cook D.R."/>
            <person name="May G.D."/>
            <person name="Xu X."/>
            <person name="Jackson S.A."/>
        </authorList>
    </citation>
    <scope>NUCLEOTIDE SEQUENCE [LARGE SCALE GENOMIC DNA]</scope>
</reference>
<evidence type="ECO:0000313" key="3">
    <source>
        <dbReference type="Proteomes" id="UP000075243"/>
    </source>
</evidence>
<protein>
    <submittedName>
        <fullName evidence="2">Retrovirus-related Pol polyprotein from transposon TNT 1-94</fullName>
    </submittedName>
</protein>
<accession>A0A151R039</accession>
<organism evidence="2 3">
    <name type="scientific">Cajanus cajan</name>
    <name type="common">Pigeon pea</name>
    <name type="synonym">Cajanus indicus</name>
    <dbReference type="NCBI Taxonomy" id="3821"/>
    <lineage>
        <taxon>Eukaryota</taxon>
        <taxon>Viridiplantae</taxon>
        <taxon>Streptophyta</taxon>
        <taxon>Embryophyta</taxon>
        <taxon>Tracheophyta</taxon>
        <taxon>Spermatophyta</taxon>
        <taxon>Magnoliopsida</taxon>
        <taxon>eudicotyledons</taxon>
        <taxon>Gunneridae</taxon>
        <taxon>Pentapetalae</taxon>
        <taxon>rosids</taxon>
        <taxon>fabids</taxon>
        <taxon>Fabales</taxon>
        <taxon>Fabaceae</taxon>
        <taxon>Papilionoideae</taxon>
        <taxon>50 kb inversion clade</taxon>
        <taxon>NPAAA clade</taxon>
        <taxon>indigoferoid/millettioid clade</taxon>
        <taxon>Phaseoleae</taxon>
        <taxon>Cajanus</taxon>
    </lineage>
</organism>
<evidence type="ECO:0000256" key="1">
    <source>
        <dbReference type="SAM" id="MobiDB-lite"/>
    </source>
</evidence>
<dbReference type="PANTHER" id="PTHR47481">
    <property type="match status" value="1"/>
</dbReference>
<gene>
    <name evidence="2" type="ORF">KK1_043016</name>
</gene>
<proteinExistence type="predicted"/>
<feature type="region of interest" description="Disordered" evidence="1">
    <location>
        <begin position="157"/>
        <end position="193"/>
    </location>
</feature>
<evidence type="ECO:0000313" key="2">
    <source>
        <dbReference type="EMBL" id="KYP35896.1"/>
    </source>
</evidence>
<dbReference type="EMBL" id="KQ484298">
    <property type="protein sequence ID" value="KYP35896.1"/>
    <property type="molecule type" value="Genomic_DNA"/>
</dbReference>
<dbReference type="AlphaFoldDB" id="A0A151R039"/>
<dbReference type="PANTHER" id="PTHR47481:SF31">
    <property type="entry name" value="OS01G0873500 PROTEIN"/>
    <property type="match status" value="1"/>
</dbReference>
<feature type="compositionally biased region" description="Basic residues" evidence="1">
    <location>
        <begin position="177"/>
        <end position="190"/>
    </location>
</feature>
<keyword evidence="3" id="KW-1185">Reference proteome</keyword>
<sequence>MNTIRIEKFNGKNNFNLWRIKMRALLKEQRVWGPLATTSIKKESKTESSKSTSIKKEDLAEQEEKTHSLILLSLSDEVLYEVADQETACGLWLKLEKLYMTKDIDVKIEDEDSAMILLALLPPSYESFVNSLSVGKDFITLEEVKASLHLRDLRHKASASTEEPNGIGLVVTNPSKNNKKKKDKGKKNSKGNHINPKDICNYCKELDH</sequence>
<name>A0A151R039_CAJCA</name>
<dbReference type="Gramene" id="C.cajan_39452.t">
    <property type="protein sequence ID" value="C.cajan_39452.t"/>
    <property type="gene ID" value="C.cajan_39452"/>
</dbReference>
<dbReference type="Proteomes" id="UP000075243">
    <property type="component" value="Unassembled WGS sequence"/>
</dbReference>
<dbReference type="Pfam" id="PF14223">
    <property type="entry name" value="Retrotran_gag_2"/>
    <property type="match status" value="1"/>
</dbReference>